<protein>
    <submittedName>
        <fullName evidence="1">Uncharacterized protein</fullName>
    </submittedName>
</protein>
<evidence type="ECO:0000313" key="1">
    <source>
        <dbReference type="EMBL" id="KAL2817420.1"/>
    </source>
</evidence>
<dbReference type="EMBL" id="JBFXLS010000092">
    <property type="protein sequence ID" value="KAL2817420.1"/>
    <property type="molecule type" value="Genomic_DNA"/>
</dbReference>
<proteinExistence type="predicted"/>
<dbReference type="Proteomes" id="UP001610335">
    <property type="component" value="Unassembled WGS sequence"/>
</dbReference>
<organism evidence="1 2">
    <name type="scientific">Aspergillus cavernicola</name>
    <dbReference type="NCBI Taxonomy" id="176166"/>
    <lineage>
        <taxon>Eukaryota</taxon>
        <taxon>Fungi</taxon>
        <taxon>Dikarya</taxon>
        <taxon>Ascomycota</taxon>
        <taxon>Pezizomycotina</taxon>
        <taxon>Eurotiomycetes</taxon>
        <taxon>Eurotiomycetidae</taxon>
        <taxon>Eurotiales</taxon>
        <taxon>Aspergillaceae</taxon>
        <taxon>Aspergillus</taxon>
        <taxon>Aspergillus subgen. Nidulantes</taxon>
    </lineage>
</organism>
<keyword evidence="2" id="KW-1185">Reference proteome</keyword>
<gene>
    <name evidence="1" type="ORF">BDW59DRAFT_132639</name>
</gene>
<comment type="caution">
    <text evidence="1">The sequence shown here is derived from an EMBL/GenBank/DDBJ whole genome shotgun (WGS) entry which is preliminary data.</text>
</comment>
<accession>A0ABR4HPJ9</accession>
<evidence type="ECO:0000313" key="2">
    <source>
        <dbReference type="Proteomes" id="UP001610335"/>
    </source>
</evidence>
<reference evidence="1 2" key="1">
    <citation type="submission" date="2024-07" db="EMBL/GenBank/DDBJ databases">
        <title>Section-level genome sequencing and comparative genomics of Aspergillus sections Usti and Cavernicolus.</title>
        <authorList>
            <consortium name="Lawrence Berkeley National Laboratory"/>
            <person name="Nybo J.L."/>
            <person name="Vesth T.C."/>
            <person name="Theobald S."/>
            <person name="Frisvad J.C."/>
            <person name="Larsen T.O."/>
            <person name="Kjaerboelling I."/>
            <person name="Rothschild-Mancinelli K."/>
            <person name="Lyhne E.K."/>
            <person name="Kogle M.E."/>
            <person name="Barry K."/>
            <person name="Clum A."/>
            <person name="Na H."/>
            <person name="Ledsgaard L."/>
            <person name="Lin J."/>
            <person name="Lipzen A."/>
            <person name="Kuo A."/>
            <person name="Riley R."/>
            <person name="Mondo S."/>
            <person name="LaButti K."/>
            <person name="Haridas S."/>
            <person name="Pangalinan J."/>
            <person name="Salamov A.A."/>
            <person name="Simmons B.A."/>
            <person name="Magnuson J.K."/>
            <person name="Chen J."/>
            <person name="Drula E."/>
            <person name="Henrissat B."/>
            <person name="Wiebenga A."/>
            <person name="Lubbers R.J."/>
            <person name="Gomes A.C."/>
            <person name="Makela M.R."/>
            <person name="Stajich J."/>
            <person name="Grigoriev I.V."/>
            <person name="Mortensen U.H."/>
            <person name="De vries R.P."/>
            <person name="Baker S.E."/>
            <person name="Andersen M.R."/>
        </authorList>
    </citation>
    <scope>NUCLEOTIDE SEQUENCE [LARGE SCALE GENOMIC DNA]</scope>
    <source>
        <strain evidence="1 2">CBS 600.67</strain>
    </source>
</reference>
<sequence>MALQQQVITGAMKDIITRIKKLIQDEKVTTEEKKSGGWKYGGRELETEIELLNAAMSSEYKVLECNAFHFINGANIRNPTKRLLMIPVNGTPKLKSGETLPSENCYYTDEGQLLFGERWDIILAALAEKDTP</sequence>
<name>A0ABR4HPJ9_9EURO</name>